<comment type="catalytic activity">
    <reaction evidence="1">
        <text>S-ubiquitinyl-[E2 ubiquitin-conjugating enzyme]-L-cysteine + [acceptor protein]-L-lysine = [E2 ubiquitin-conjugating enzyme]-L-cysteine + N(6)-ubiquitinyl-[acceptor protein]-L-lysine.</text>
        <dbReference type="EC" id="2.3.2.27"/>
    </reaction>
</comment>
<dbReference type="SMART" id="SM00184">
    <property type="entry name" value="RING"/>
    <property type="match status" value="1"/>
</dbReference>
<dbReference type="EMBL" id="CM000126">
    <property type="protein sequence ID" value="EAY73006.1"/>
    <property type="molecule type" value="Genomic_DNA"/>
</dbReference>
<keyword evidence="6 16" id="KW-0812">Transmembrane</keyword>
<feature type="region of interest" description="Disordered" evidence="15">
    <location>
        <begin position="205"/>
        <end position="233"/>
    </location>
</feature>
<evidence type="ECO:0000256" key="2">
    <source>
        <dbReference type="ARBA" id="ARBA00004167"/>
    </source>
</evidence>
<reference evidence="18 19" key="1">
    <citation type="journal article" date="2005" name="PLoS Biol.">
        <title>The genomes of Oryza sativa: a history of duplications.</title>
        <authorList>
            <person name="Yu J."/>
            <person name="Wang J."/>
            <person name="Lin W."/>
            <person name="Li S."/>
            <person name="Li H."/>
            <person name="Zhou J."/>
            <person name="Ni P."/>
            <person name="Dong W."/>
            <person name="Hu S."/>
            <person name="Zeng C."/>
            <person name="Zhang J."/>
            <person name="Zhang Y."/>
            <person name="Li R."/>
            <person name="Xu Z."/>
            <person name="Li S."/>
            <person name="Li X."/>
            <person name="Zheng H."/>
            <person name="Cong L."/>
            <person name="Lin L."/>
            <person name="Yin J."/>
            <person name="Geng J."/>
            <person name="Li G."/>
            <person name="Shi J."/>
            <person name="Liu J."/>
            <person name="Lv H."/>
            <person name="Li J."/>
            <person name="Wang J."/>
            <person name="Deng Y."/>
            <person name="Ran L."/>
            <person name="Shi X."/>
            <person name="Wang X."/>
            <person name="Wu Q."/>
            <person name="Li C."/>
            <person name="Ren X."/>
            <person name="Wang J."/>
            <person name="Wang X."/>
            <person name="Li D."/>
            <person name="Liu D."/>
            <person name="Zhang X."/>
            <person name="Ji Z."/>
            <person name="Zhao W."/>
            <person name="Sun Y."/>
            <person name="Zhang Z."/>
            <person name="Bao J."/>
            <person name="Han Y."/>
            <person name="Dong L."/>
            <person name="Ji J."/>
            <person name="Chen P."/>
            <person name="Wu S."/>
            <person name="Liu J."/>
            <person name="Xiao Y."/>
            <person name="Bu D."/>
            <person name="Tan J."/>
            <person name="Yang L."/>
            <person name="Ye C."/>
            <person name="Zhang J."/>
            <person name="Xu J."/>
            <person name="Zhou Y."/>
            <person name="Yu Y."/>
            <person name="Zhang B."/>
            <person name="Zhuang S."/>
            <person name="Wei H."/>
            <person name="Liu B."/>
            <person name="Lei M."/>
            <person name="Yu H."/>
            <person name="Li Y."/>
            <person name="Xu H."/>
            <person name="Wei S."/>
            <person name="He X."/>
            <person name="Fang L."/>
            <person name="Zhang Z."/>
            <person name="Zhang Y."/>
            <person name="Huang X."/>
            <person name="Su Z."/>
            <person name="Tong W."/>
            <person name="Li J."/>
            <person name="Tong Z."/>
            <person name="Li S."/>
            <person name="Ye J."/>
            <person name="Wang L."/>
            <person name="Fang L."/>
            <person name="Lei T."/>
            <person name="Chen C."/>
            <person name="Chen H."/>
            <person name="Xu Z."/>
            <person name="Li H."/>
            <person name="Huang H."/>
            <person name="Zhang F."/>
            <person name="Xu H."/>
            <person name="Li N."/>
            <person name="Zhao C."/>
            <person name="Li S."/>
            <person name="Dong L."/>
            <person name="Huang Y."/>
            <person name="Li L."/>
            <person name="Xi Y."/>
            <person name="Qi Q."/>
            <person name="Li W."/>
            <person name="Zhang B."/>
            <person name="Hu W."/>
            <person name="Zhang Y."/>
            <person name="Tian X."/>
            <person name="Jiao Y."/>
            <person name="Liang X."/>
            <person name="Jin J."/>
            <person name="Gao L."/>
            <person name="Zheng W."/>
            <person name="Hao B."/>
            <person name="Liu S."/>
            <person name="Wang W."/>
            <person name="Yuan L."/>
            <person name="Cao M."/>
            <person name="McDermott J."/>
            <person name="Samudrala R."/>
            <person name="Wang J."/>
            <person name="Wong G.K."/>
            <person name="Yang H."/>
        </authorList>
    </citation>
    <scope>NUCLEOTIDE SEQUENCE [LARGE SCALE GENOMIC DNA]</scope>
    <source>
        <strain evidence="19">cv. 93-11</strain>
    </source>
</reference>
<feature type="domain" description="RING-type" evidence="17">
    <location>
        <begin position="117"/>
        <end position="159"/>
    </location>
</feature>
<dbReference type="GO" id="GO:0016020">
    <property type="term" value="C:membrane"/>
    <property type="evidence" value="ECO:0007669"/>
    <property type="project" value="UniProtKB-SubCell"/>
</dbReference>
<evidence type="ECO:0000313" key="19">
    <source>
        <dbReference type="Proteomes" id="UP000007015"/>
    </source>
</evidence>
<feature type="region of interest" description="Disordered" evidence="15">
    <location>
        <begin position="1"/>
        <end position="22"/>
    </location>
</feature>
<evidence type="ECO:0000256" key="9">
    <source>
        <dbReference type="ARBA" id="ARBA00022786"/>
    </source>
</evidence>
<gene>
    <name evidence="18" type="ORF">OsI_00879</name>
</gene>
<name>A2WM10_ORYSI</name>
<protein>
    <recommendedName>
        <fullName evidence="4">RING-type E3 ubiquitin transferase</fullName>
        <ecNumber evidence="4">2.3.2.27</ecNumber>
    </recommendedName>
</protein>
<evidence type="ECO:0000256" key="4">
    <source>
        <dbReference type="ARBA" id="ARBA00012483"/>
    </source>
</evidence>
<dbReference type="Gramene" id="BGIOSGA002130-TA">
    <property type="protein sequence ID" value="BGIOSGA002130-PA"/>
    <property type="gene ID" value="BGIOSGA002130"/>
</dbReference>
<dbReference type="PANTHER" id="PTHR14155:SF619">
    <property type="entry name" value="OS01G0213100 PROTEIN"/>
    <property type="match status" value="1"/>
</dbReference>
<keyword evidence="9" id="KW-0833">Ubl conjugation pathway</keyword>
<dbReference type="FunFam" id="3.30.40.10:FF:000187">
    <property type="entry name" value="E3 ubiquitin-protein ligase ATL6"/>
    <property type="match status" value="1"/>
</dbReference>
<evidence type="ECO:0000256" key="3">
    <source>
        <dbReference type="ARBA" id="ARBA00004906"/>
    </source>
</evidence>
<evidence type="ECO:0000256" key="12">
    <source>
        <dbReference type="ARBA" id="ARBA00023136"/>
    </source>
</evidence>
<evidence type="ECO:0000256" key="11">
    <source>
        <dbReference type="ARBA" id="ARBA00022989"/>
    </source>
</evidence>
<dbReference type="GO" id="GO:0061630">
    <property type="term" value="F:ubiquitin protein ligase activity"/>
    <property type="evidence" value="ECO:0007669"/>
    <property type="project" value="UniProtKB-EC"/>
</dbReference>
<comment type="similarity">
    <text evidence="13">Belongs to the RING-type zinc finger family. ATL subfamily.</text>
</comment>
<dbReference type="InterPro" id="IPR001841">
    <property type="entry name" value="Znf_RING"/>
</dbReference>
<proteinExistence type="inferred from homology"/>
<dbReference type="GO" id="GO:0008270">
    <property type="term" value="F:zinc ion binding"/>
    <property type="evidence" value="ECO:0007669"/>
    <property type="project" value="UniProtKB-KW"/>
</dbReference>
<keyword evidence="5" id="KW-0808">Transferase</keyword>
<evidence type="ECO:0000256" key="10">
    <source>
        <dbReference type="ARBA" id="ARBA00022833"/>
    </source>
</evidence>
<evidence type="ECO:0000256" key="5">
    <source>
        <dbReference type="ARBA" id="ARBA00022679"/>
    </source>
</evidence>
<accession>A2WM10</accession>
<evidence type="ECO:0000256" key="15">
    <source>
        <dbReference type="SAM" id="MobiDB-lite"/>
    </source>
</evidence>
<dbReference type="Gene3D" id="3.30.40.10">
    <property type="entry name" value="Zinc/RING finger domain, C3HC4 (zinc finger)"/>
    <property type="match status" value="1"/>
</dbReference>
<keyword evidence="11 16" id="KW-1133">Transmembrane helix</keyword>
<keyword evidence="8 14" id="KW-0863">Zinc-finger</keyword>
<comment type="pathway">
    <text evidence="3">Protein modification; protein ubiquitination.</text>
</comment>
<dbReference type="InterPro" id="IPR013083">
    <property type="entry name" value="Znf_RING/FYVE/PHD"/>
</dbReference>
<feature type="compositionally biased region" description="Polar residues" evidence="15">
    <location>
        <begin position="1"/>
        <end position="10"/>
    </location>
</feature>
<keyword evidence="19" id="KW-1185">Reference proteome</keyword>
<evidence type="ECO:0000256" key="13">
    <source>
        <dbReference type="ARBA" id="ARBA00024209"/>
    </source>
</evidence>
<dbReference type="Pfam" id="PF13639">
    <property type="entry name" value="zf-RING_2"/>
    <property type="match status" value="1"/>
</dbReference>
<organism evidence="18 19">
    <name type="scientific">Oryza sativa subsp. indica</name>
    <name type="common">Rice</name>
    <dbReference type="NCBI Taxonomy" id="39946"/>
    <lineage>
        <taxon>Eukaryota</taxon>
        <taxon>Viridiplantae</taxon>
        <taxon>Streptophyta</taxon>
        <taxon>Embryophyta</taxon>
        <taxon>Tracheophyta</taxon>
        <taxon>Spermatophyta</taxon>
        <taxon>Magnoliopsida</taxon>
        <taxon>Liliopsida</taxon>
        <taxon>Poales</taxon>
        <taxon>Poaceae</taxon>
        <taxon>BOP clade</taxon>
        <taxon>Oryzoideae</taxon>
        <taxon>Oryzeae</taxon>
        <taxon>Oryzinae</taxon>
        <taxon>Oryza</taxon>
        <taxon>Oryza sativa</taxon>
    </lineage>
</organism>
<evidence type="ECO:0000313" key="18">
    <source>
        <dbReference type="EMBL" id="EAY73006.1"/>
    </source>
</evidence>
<comment type="subcellular location">
    <subcellularLocation>
        <location evidence="2">Membrane</location>
        <topology evidence="2">Single-pass membrane protein</topology>
    </subcellularLocation>
</comment>
<dbReference type="AlphaFoldDB" id="A2WM10"/>
<evidence type="ECO:0000256" key="7">
    <source>
        <dbReference type="ARBA" id="ARBA00022723"/>
    </source>
</evidence>
<dbReference type="HOGENOM" id="CLU_013137_15_10_1"/>
<dbReference type="InterPro" id="IPR053238">
    <property type="entry name" value="RING-H2_zinc_finger"/>
</dbReference>
<evidence type="ECO:0000259" key="17">
    <source>
        <dbReference type="PROSITE" id="PS50089"/>
    </source>
</evidence>
<feature type="compositionally biased region" description="Low complexity" evidence="15">
    <location>
        <begin position="205"/>
        <end position="214"/>
    </location>
</feature>
<keyword evidence="7" id="KW-0479">Metal-binding</keyword>
<sequence>MSSSNGTTTYLPGGEAAGGGGGGNSGCCSTTTLFGALAASFALSFFLITIFICLRALRVARRRRDRPLVMEQEQRRPTPPRFGLDAAAIARLPSFPYVRARHDGEVSDSASSSSVECAVCLSAVDEGETVRQLPACGHVFHRECIDMWLSSRASCPVCRGKAAPADELADAIVALIAVTPDLVGPRVSMSVVVPVEMLKGEMVGASSTSRAASAPPEQLDARAPGPETDLESK</sequence>
<feature type="transmembrane region" description="Helical" evidence="16">
    <location>
        <begin position="33"/>
        <end position="57"/>
    </location>
</feature>
<evidence type="ECO:0000256" key="16">
    <source>
        <dbReference type="SAM" id="Phobius"/>
    </source>
</evidence>
<keyword evidence="12 16" id="KW-0472">Membrane</keyword>
<evidence type="ECO:0000256" key="1">
    <source>
        <dbReference type="ARBA" id="ARBA00000900"/>
    </source>
</evidence>
<keyword evidence="10" id="KW-0862">Zinc</keyword>
<dbReference type="EC" id="2.3.2.27" evidence="4"/>
<dbReference type="Proteomes" id="UP000007015">
    <property type="component" value="Chromosome 1"/>
</dbReference>
<dbReference type="CDD" id="cd16461">
    <property type="entry name" value="RING-H2_EL5-like"/>
    <property type="match status" value="1"/>
</dbReference>
<dbReference type="PANTHER" id="PTHR14155">
    <property type="entry name" value="RING FINGER DOMAIN-CONTAINING"/>
    <property type="match status" value="1"/>
</dbReference>
<evidence type="ECO:0000256" key="14">
    <source>
        <dbReference type="PROSITE-ProRule" id="PRU00175"/>
    </source>
</evidence>
<dbReference type="OMA" id="VAPRVSM"/>
<evidence type="ECO:0000256" key="8">
    <source>
        <dbReference type="ARBA" id="ARBA00022771"/>
    </source>
</evidence>
<dbReference type="PROSITE" id="PS50089">
    <property type="entry name" value="ZF_RING_2"/>
    <property type="match status" value="1"/>
</dbReference>
<dbReference type="SUPFAM" id="SSF57850">
    <property type="entry name" value="RING/U-box"/>
    <property type="match status" value="1"/>
</dbReference>
<evidence type="ECO:0000256" key="6">
    <source>
        <dbReference type="ARBA" id="ARBA00022692"/>
    </source>
</evidence>